<evidence type="ECO:0000313" key="4">
    <source>
        <dbReference type="Proteomes" id="UP001169764"/>
    </source>
</evidence>
<dbReference type="RefSeq" id="WP_303539380.1">
    <property type="nucleotide sequence ID" value="NZ_JAUOTP010000001.1"/>
</dbReference>
<sequence>MPQIAPAPDPAASSATALQGERHYGMDWLRIGAFQLLILYHIGMVFVPWEWHVSADEAVPWAVLPMVAINAWRLTLLFTVSGFASAAMLARRPALPPFVRNRVLRLGIPLLFGMIVVTPIQPWIQLTTQRGYGHGFGYFYLHDYYRFAMFRGMPLPAWQHLWFVFYLLVYTLLLAALRMLPPGVRARLRRGVERILWGPLLLLLPIAIGIVVRLEWMSAAEDNHNFLGDWVAHIRHFPAFLFGYLLYASPNFWRTLRRGWPLIAAVALASTVLEVWIAWDYPMTRPITSSMRALYQAARVVQGWSAILALIGIADHYWNRDLPWRATLVEAVFPFYIIHQTIIILVGWLLLGSGITNGLRLLVLIATTMIGCWLFYLVGRRIPALRPLIGLRPITTGKADP</sequence>
<gene>
    <name evidence="3" type="ORF">Q4F19_01550</name>
</gene>
<dbReference type="Pfam" id="PF01757">
    <property type="entry name" value="Acyl_transf_3"/>
    <property type="match status" value="1"/>
</dbReference>
<evidence type="ECO:0000256" key="1">
    <source>
        <dbReference type="SAM" id="Phobius"/>
    </source>
</evidence>
<feature type="domain" description="Acyltransferase 3" evidence="2">
    <location>
        <begin position="24"/>
        <end position="376"/>
    </location>
</feature>
<feature type="transmembrane region" description="Helical" evidence="1">
    <location>
        <begin position="299"/>
        <end position="319"/>
    </location>
</feature>
<feature type="transmembrane region" description="Helical" evidence="1">
    <location>
        <begin position="259"/>
        <end position="279"/>
    </location>
</feature>
<dbReference type="InterPro" id="IPR002656">
    <property type="entry name" value="Acyl_transf_3_dom"/>
</dbReference>
<feature type="transmembrane region" description="Helical" evidence="1">
    <location>
        <begin position="192"/>
        <end position="210"/>
    </location>
</feature>
<feature type="transmembrane region" description="Helical" evidence="1">
    <location>
        <begin position="230"/>
        <end position="247"/>
    </location>
</feature>
<name>A0ABT8Y409_9SPHN</name>
<keyword evidence="1" id="KW-0812">Transmembrane</keyword>
<dbReference type="EMBL" id="JAUOTP010000001">
    <property type="protein sequence ID" value="MDO6413057.1"/>
    <property type="molecule type" value="Genomic_DNA"/>
</dbReference>
<reference evidence="3" key="1">
    <citation type="submission" date="2023-07" db="EMBL/GenBank/DDBJ databases">
        <authorList>
            <person name="Kim M."/>
        </authorList>
    </citation>
    <scope>NUCLEOTIDE SEQUENCE</scope>
    <source>
        <strain evidence="3">BIUV-7</strain>
    </source>
</reference>
<keyword evidence="3" id="KW-0808">Transferase</keyword>
<keyword evidence="1" id="KW-0472">Membrane</keyword>
<evidence type="ECO:0000313" key="3">
    <source>
        <dbReference type="EMBL" id="MDO6413057.1"/>
    </source>
</evidence>
<feature type="transmembrane region" description="Helical" evidence="1">
    <location>
        <begin position="28"/>
        <end position="51"/>
    </location>
</feature>
<evidence type="ECO:0000259" key="2">
    <source>
        <dbReference type="Pfam" id="PF01757"/>
    </source>
</evidence>
<dbReference type="PANTHER" id="PTHR36927:SF3">
    <property type="entry name" value="GLUCANS BIOSYNTHESIS PROTEIN C"/>
    <property type="match status" value="1"/>
</dbReference>
<feature type="transmembrane region" description="Helical" evidence="1">
    <location>
        <begin position="357"/>
        <end position="378"/>
    </location>
</feature>
<organism evidence="3 4">
    <name type="scientific">Sphingomonas natans</name>
    <dbReference type="NCBI Taxonomy" id="3063330"/>
    <lineage>
        <taxon>Bacteria</taxon>
        <taxon>Pseudomonadati</taxon>
        <taxon>Pseudomonadota</taxon>
        <taxon>Alphaproteobacteria</taxon>
        <taxon>Sphingomonadales</taxon>
        <taxon>Sphingomonadaceae</taxon>
        <taxon>Sphingomonas</taxon>
    </lineage>
</organism>
<keyword evidence="3" id="KW-0012">Acyltransferase</keyword>
<proteinExistence type="predicted"/>
<dbReference type="PANTHER" id="PTHR36927">
    <property type="entry name" value="BLR4337 PROTEIN"/>
    <property type="match status" value="1"/>
</dbReference>
<protein>
    <submittedName>
        <fullName evidence="3">Acyltransferase family protein</fullName>
    </submittedName>
</protein>
<comment type="caution">
    <text evidence="3">The sequence shown here is derived from an EMBL/GenBank/DDBJ whole genome shotgun (WGS) entry which is preliminary data.</text>
</comment>
<feature type="transmembrane region" description="Helical" evidence="1">
    <location>
        <begin position="71"/>
        <end position="91"/>
    </location>
</feature>
<accession>A0ABT8Y409</accession>
<feature type="transmembrane region" description="Helical" evidence="1">
    <location>
        <begin position="160"/>
        <end position="180"/>
    </location>
</feature>
<dbReference type="Proteomes" id="UP001169764">
    <property type="component" value="Unassembled WGS sequence"/>
</dbReference>
<feature type="transmembrane region" description="Helical" evidence="1">
    <location>
        <begin position="103"/>
        <end position="124"/>
    </location>
</feature>
<dbReference type="GO" id="GO:0016746">
    <property type="term" value="F:acyltransferase activity"/>
    <property type="evidence" value="ECO:0007669"/>
    <property type="project" value="UniProtKB-KW"/>
</dbReference>
<feature type="transmembrane region" description="Helical" evidence="1">
    <location>
        <begin position="331"/>
        <end position="351"/>
    </location>
</feature>
<keyword evidence="1" id="KW-1133">Transmembrane helix</keyword>
<dbReference type="InterPro" id="IPR050623">
    <property type="entry name" value="Glucan_succinyl_AcylTrfase"/>
</dbReference>
<keyword evidence="4" id="KW-1185">Reference proteome</keyword>